<proteinExistence type="predicted"/>
<evidence type="ECO:0000259" key="1">
    <source>
        <dbReference type="PROSITE" id="PS50879"/>
    </source>
</evidence>
<keyword evidence="3" id="KW-1185">Reference proteome</keyword>
<name>A0AAD7PDT3_QUISA</name>
<feature type="domain" description="RNase H type-1" evidence="1">
    <location>
        <begin position="263"/>
        <end position="364"/>
    </location>
</feature>
<dbReference type="CDD" id="cd01647">
    <property type="entry name" value="RT_LTR"/>
    <property type="match status" value="1"/>
</dbReference>
<organism evidence="2 3">
    <name type="scientific">Quillaja saponaria</name>
    <name type="common">Soap bark tree</name>
    <dbReference type="NCBI Taxonomy" id="32244"/>
    <lineage>
        <taxon>Eukaryota</taxon>
        <taxon>Viridiplantae</taxon>
        <taxon>Streptophyta</taxon>
        <taxon>Embryophyta</taxon>
        <taxon>Tracheophyta</taxon>
        <taxon>Spermatophyta</taxon>
        <taxon>Magnoliopsida</taxon>
        <taxon>eudicotyledons</taxon>
        <taxon>Gunneridae</taxon>
        <taxon>Pentapetalae</taxon>
        <taxon>rosids</taxon>
        <taxon>fabids</taxon>
        <taxon>Fabales</taxon>
        <taxon>Quillajaceae</taxon>
        <taxon>Quillaja</taxon>
    </lineage>
</organism>
<comment type="caution">
    <text evidence="2">The sequence shown here is derived from an EMBL/GenBank/DDBJ whole genome shotgun (WGS) entry which is preliminary data.</text>
</comment>
<dbReference type="PANTHER" id="PTHR48475">
    <property type="entry name" value="RIBONUCLEASE H"/>
    <property type="match status" value="1"/>
</dbReference>
<sequence length="364" mass="40944">MCEDFTDLAQRTVFPCPELTGWLTVHRRNELLSFMDAYAGYNQIKLAKEDEEKTSFITETGTYCFKVMPFGLKNVGATYQCLGKFLGFMITARGIEANPSKIAAVLGMQSLRSTKEVQRLTGRITALARFMSKSADRYFLFFQTLKKAFSWTDECEVTFQQVEGVFGRSSRVRKIDGGQGTNPLSRPYFQAHVVEVRTDQPLKKTLHKPNTSGRMVQWSFELDEFDIWYSPKTAIKAQALADFIVECTFSSENSGDLNAENTEYEGWLLYVDGSSDKLGGGARATLRFPDGQITECAIKFDFPASNNAVEYEALILGLRWAKAIGADELRIFCDSQLVVKQIAGEYVAREIHHDPILGKGETIH</sequence>
<dbReference type="InterPro" id="IPR012337">
    <property type="entry name" value="RNaseH-like_sf"/>
</dbReference>
<dbReference type="AlphaFoldDB" id="A0AAD7PDT3"/>
<dbReference type="SUPFAM" id="SSF56672">
    <property type="entry name" value="DNA/RNA polymerases"/>
    <property type="match status" value="1"/>
</dbReference>
<dbReference type="SUPFAM" id="SSF53098">
    <property type="entry name" value="Ribonuclease H-like"/>
    <property type="match status" value="1"/>
</dbReference>
<dbReference type="InterPro" id="IPR043128">
    <property type="entry name" value="Rev_trsase/Diguanyl_cyclase"/>
</dbReference>
<dbReference type="CDD" id="cd09279">
    <property type="entry name" value="RNase_HI_like"/>
    <property type="match status" value="1"/>
</dbReference>
<dbReference type="Gene3D" id="3.30.420.10">
    <property type="entry name" value="Ribonuclease H-like superfamily/Ribonuclease H"/>
    <property type="match status" value="1"/>
</dbReference>
<dbReference type="InterPro" id="IPR002156">
    <property type="entry name" value="RNaseH_domain"/>
</dbReference>
<evidence type="ECO:0000313" key="2">
    <source>
        <dbReference type="EMBL" id="KAJ7951239.1"/>
    </source>
</evidence>
<evidence type="ECO:0000313" key="3">
    <source>
        <dbReference type="Proteomes" id="UP001163823"/>
    </source>
</evidence>
<accession>A0AAD7PDT3</accession>
<dbReference type="GO" id="GO:0003676">
    <property type="term" value="F:nucleic acid binding"/>
    <property type="evidence" value="ECO:0007669"/>
    <property type="project" value="InterPro"/>
</dbReference>
<reference evidence="2" key="1">
    <citation type="journal article" date="2023" name="Science">
        <title>Elucidation of the pathway for biosynthesis of saponin adjuvants from the soapbark tree.</title>
        <authorList>
            <person name="Reed J."/>
            <person name="Orme A."/>
            <person name="El-Demerdash A."/>
            <person name="Owen C."/>
            <person name="Martin L.B.B."/>
            <person name="Misra R.C."/>
            <person name="Kikuchi S."/>
            <person name="Rejzek M."/>
            <person name="Martin A.C."/>
            <person name="Harkess A."/>
            <person name="Leebens-Mack J."/>
            <person name="Louveau T."/>
            <person name="Stephenson M.J."/>
            <person name="Osbourn A."/>
        </authorList>
    </citation>
    <scope>NUCLEOTIDE SEQUENCE</scope>
    <source>
        <strain evidence="2">S10</strain>
    </source>
</reference>
<gene>
    <name evidence="2" type="ORF">O6P43_027318</name>
</gene>
<dbReference type="Gene3D" id="3.10.10.10">
    <property type="entry name" value="HIV Type 1 Reverse Transcriptase, subunit A, domain 1"/>
    <property type="match status" value="1"/>
</dbReference>
<dbReference type="GO" id="GO:0004523">
    <property type="term" value="F:RNA-DNA hybrid ribonuclease activity"/>
    <property type="evidence" value="ECO:0007669"/>
    <property type="project" value="InterPro"/>
</dbReference>
<dbReference type="EMBL" id="JARAOO010000011">
    <property type="protein sequence ID" value="KAJ7951239.1"/>
    <property type="molecule type" value="Genomic_DNA"/>
</dbReference>
<dbReference type="InterPro" id="IPR000477">
    <property type="entry name" value="RT_dom"/>
</dbReference>
<dbReference type="KEGG" id="qsa:O6P43_027318"/>
<dbReference type="PROSITE" id="PS50879">
    <property type="entry name" value="RNASE_H_1"/>
    <property type="match status" value="1"/>
</dbReference>
<protein>
    <submittedName>
        <fullName evidence="2">Retrovirus-related Pol polyprotein from transposon 17.6</fullName>
    </submittedName>
</protein>
<dbReference type="PANTHER" id="PTHR48475:SF2">
    <property type="entry name" value="RIBONUCLEASE H"/>
    <property type="match status" value="1"/>
</dbReference>
<dbReference type="Proteomes" id="UP001163823">
    <property type="component" value="Chromosome 11"/>
</dbReference>
<dbReference type="Pfam" id="PF13456">
    <property type="entry name" value="RVT_3"/>
    <property type="match status" value="1"/>
</dbReference>
<dbReference type="InterPro" id="IPR036397">
    <property type="entry name" value="RNaseH_sf"/>
</dbReference>
<dbReference type="InterPro" id="IPR043502">
    <property type="entry name" value="DNA/RNA_pol_sf"/>
</dbReference>
<dbReference type="Gene3D" id="3.30.70.270">
    <property type="match status" value="2"/>
</dbReference>
<dbReference type="Pfam" id="PF00078">
    <property type="entry name" value="RVT_1"/>
    <property type="match status" value="1"/>
</dbReference>